<evidence type="ECO:0000313" key="2">
    <source>
        <dbReference type="EMBL" id="KAJ9141666.1"/>
    </source>
</evidence>
<evidence type="ECO:0000256" key="1">
    <source>
        <dbReference type="SAM" id="MobiDB-lite"/>
    </source>
</evidence>
<protein>
    <submittedName>
        <fullName evidence="2">Uncharacterized protein</fullName>
    </submittedName>
</protein>
<name>A0AA38RB00_9PEZI</name>
<comment type="caution">
    <text evidence="2">The sequence shown here is derived from an EMBL/GenBank/DDBJ whole genome shotgun (WGS) entry which is preliminary data.</text>
</comment>
<dbReference type="EMBL" id="JANBVO010000025">
    <property type="protein sequence ID" value="KAJ9141666.1"/>
    <property type="molecule type" value="Genomic_DNA"/>
</dbReference>
<sequence length="588" mass="65101">MAFRQPTRRLSQRVVRPDAESIESWTSAAPVFPTDVHHDNQTWVVFSPATDGGEDTTYLSSVQNSSPTPGRSRFSDIGSLNTIARSELSGLNPTGSVVTSEAIIGDDNDENNLEDDAELDSLDSHLPDFRAQNSQVFTQASQILPAHDGLGSFRIDVPGTESEMQDRMFAFERFNPRRIKRRRESLGLARLDLGDEDTRELERVRRIEEWQLEQSRVLLEEIRKETRRRRLSETSVQRWTRARASEDEEQATLSTVVRPTTPTSLGSHQDWHDQDASCPAREGDGLLSRITRTVICDLMGIDTKLLSILLNEALPDDTDDLSSTASPSPDAFTKNDQRSSLGDSSWQLRILERVARELGLLVNHFTSHPHPGAFSTYVQVQQMPLPYAGLPAIPEAVADSNDMATGTADKSTPSLPQFLPTVAQGPAQDSLGCNVELSAIQQTGSSSMIFTQQEWEQDLDVKLVFRYLRGRFMSHTPPSVPFVSTPTHLAASSAQDAAAKAARVRQYHPLVSRARQADRRTFRMSTQNNVAMRHNSSCASHSTKKSGRRGSITMSSRHSSRHYWDIGGSIGTGSLIASTGPMGSWAEC</sequence>
<feature type="region of interest" description="Disordered" evidence="1">
    <location>
        <begin position="318"/>
        <end position="340"/>
    </location>
</feature>
<accession>A0AA38RB00</accession>
<proteinExistence type="predicted"/>
<feature type="region of interest" description="Disordered" evidence="1">
    <location>
        <begin position="242"/>
        <end position="277"/>
    </location>
</feature>
<dbReference type="Proteomes" id="UP001174694">
    <property type="component" value="Unassembled WGS sequence"/>
</dbReference>
<gene>
    <name evidence="2" type="ORF">NKR23_g7684</name>
</gene>
<dbReference type="AlphaFoldDB" id="A0AA38RB00"/>
<keyword evidence="3" id="KW-1185">Reference proteome</keyword>
<organism evidence="2 3">
    <name type="scientific">Pleurostoma richardsiae</name>
    <dbReference type="NCBI Taxonomy" id="41990"/>
    <lineage>
        <taxon>Eukaryota</taxon>
        <taxon>Fungi</taxon>
        <taxon>Dikarya</taxon>
        <taxon>Ascomycota</taxon>
        <taxon>Pezizomycotina</taxon>
        <taxon>Sordariomycetes</taxon>
        <taxon>Sordariomycetidae</taxon>
        <taxon>Calosphaeriales</taxon>
        <taxon>Pleurostomataceae</taxon>
        <taxon>Pleurostoma</taxon>
    </lineage>
</organism>
<feature type="compositionally biased region" description="Polar residues" evidence="1">
    <location>
        <begin position="251"/>
        <end position="267"/>
    </location>
</feature>
<evidence type="ECO:0000313" key="3">
    <source>
        <dbReference type="Proteomes" id="UP001174694"/>
    </source>
</evidence>
<feature type="region of interest" description="Disordered" evidence="1">
    <location>
        <begin position="533"/>
        <end position="556"/>
    </location>
</feature>
<reference evidence="2" key="1">
    <citation type="submission" date="2022-07" db="EMBL/GenBank/DDBJ databases">
        <title>Fungi with potential for degradation of polypropylene.</title>
        <authorList>
            <person name="Gostincar C."/>
        </authorList>
    </citation>
    <scope>NUCLEOTIDE SEQUENCE</scope>
    <source>
        <strain evidence="2">EXF-13308</strain>
    </source>
</reference>